<dbReference type="Proteomes" id="UP000094271">
    <property type="component" value="Unassembled WGS sequence"/>
</dbReference>
<dbReference type="PANTHER" id="PTHR12110">
    <property type="entry name" value="HYDROXYPYRUVATE ISOMERASE"/>
    <property type="match status" value="1"/>
</dbReference>
<reference evidence="4 6" key="3">
    <citation type="submission" date="2016-08" db="EMBL/GenBank/DDBJ databases">
        <authorList>
            <person name="Seilhamer J.J."/>
        </authorList>
    </citation>
    <scope>NUCLEOTIDE SEQUENCE [LARGE SCALE GENOMIC DNA]</scope>
    <source>
        <strain evidence="4 6">NML150140-1</strain>
    </source>
</reference>
<keyword evidence="3" id="KW-0378">Hydrolase</keyword>
<keyword evidence="2" id="KW-0413">Isomerase</keyword>
<sequence>MRIGLSSSLEHDNPGQWARRMKELGCGAVVFPVDYTASEELVNAYVQAAGEEGLVIAEVGAWCNPLAADKQERQAAMERCVGQLKLADRIGAACCVNITGSCGSRWDGAYPGNFTQEHWKKTVRSIKEIIDRAEPENTFYTVEPMPWMAPANPEEYAALLAEVDRKHFGVHMDLANWITSPEKYFGNEAFMETCFDRLGSYIKSCHIKDVCLQEEFTFQLKEVACGEGILNLEKYARLAEKVNPEMPMIIEHLHSDSEYLQSVAYLKERMEKAGLQVIN</sequence>
<evidence type="ECO:0000313" key="7">
    <source>
        <dbReference type="Proteomes" id="UP000094869"/>
    </source>
</evidence>
<dbReference type="InterPro" id="IPR050312">
    <property type="entry name" value="IolE/XylAMocC-like"/>
</dbReference>
<name>A0A1E3AG66_9FIRM</name>
<evidence type="ECO:0000259" key="1">
    <source>
        <dbReference type="Pfam" id="PF01261"/>
    </source>
</evidence>
<evidence type="ECO:0000313" key="2">
    <source>
        <dbReference type="EMBL" id="ODM07401.1"/>
    </source>
</evidence>
<evidence type="ECO:0000313" key="3">
    <source>
        <dbReference type="EMBL" id="ODR48274.1"/>
    </source>
</evidence>
<reference evidence="2 5" key="1">
    <citation type="submission" date="2016-07" db="EMBL/GenBank/DDBJ databases">
        <title>Characterization of isolates of Eisenbergiella tayi derived from blood cultures, using whole genome sequencing.</title>
        <authorList>
            <person name="Burdz T."/>
            <person name="Wiebe D."/>
            <person name="Huynh C."/>
            <person name="Bernard K."/>
        </authorList>
    </citation>
    <scope>NUCLEOTIDE SEQUENCE [LARGE SCALE GENOMIC DNA]</scope>
    <source>
        <strain evidence="2 5">NML 110608</strain>
    </source>
</reference>
<evidence type="ECO:0000313" key="5">
    <source>
        <dbReference type="Proteomes" id="UP000094067"/>
    </source>
</evidence>
<feature type="domain" description="Xylose isomerase-like TIM barrel" evidence="1">
    <location>
        <begin position="19"/>
        <end position="268"/>
    </location>
</feature>
<dbReference type="EMBL" id="MEHA01000002">
    <property type="protein sequence ID" value="ODR54944.1"/>
    <property type="molecule type" value="Genomic_DNA"/>
</dbReference>
<accession>A0A1E3AG66</accession>
<evidence type="ECO:0000313" key="6">
    <source>
        <dbReference type="Proteomes" id="UP000094271"/>
    </source>
</evidence>
<dbReference type="AlphaFoldDB" id="A0A1E3AG66"/>
<dbReference type="EMBL" id="MEHD01000043">
    <property type="protein sequence ID" value="ODR48274.1"/>
    <property type="molecule type" value="Genomic_DNA"/>
</dbReference>
<dbReference type="SUPFAM" id="SSF51658">
    <property type="entry name" value="Xylose isomerase-like"/>
    <property type="match status" value="1"/>
</dbReference>
<dbReference type="PATRIC" id="fig|1432052.4.peg.3666"/>
<dbReference type="Proteomes" id="UP000094869">
    <property type="component" value="Unassembled WGS sequence"/>
</dbReference>
<keyword evidence="7" id="KW-1185">Reference proteome</keyword>
<dbReference type="Pfam" id="PF01261">
    <property type="entry name" value="AP_endonuc_2"/>
    <property type="match status" value="1"/>
</dbReference>
<dbReference type="InterPro" id="IPR013022">
    <property type="entry name" value="Xyl_isomerase-like_TIM-brl"/>
</dbReference>
<gene>
    <name evidence="4" type="ORF">BEI59_03170</name>
    <name evidence="2" type="ORF">BEI61_03291</name>
    <name evidence="3" type="ORF">BEI63_25830</name>
</gene>
<evidence type="ECO:0000313" key="4">
    <source>
        <dbReference type="EMBL" id="ODR54944.1"/>
    </source>
</evidence>
<dbReference type="Proteomes" id="UP000094067">
    <property type="component" value="Unassembled WGS sequence"/>
</dbReference>
<keyword evidence="3" id="KW-0540">Nuclease</keyword>
<protein>
    <submittedName>
        <fullName evidence="3">AP endonuclease</fullName>
    </submittedName>
    <submittedName>
        <fullName evidence="2">Xylose isomerase-like TIM barrel</fullName>
    </submittedName>
</protein>
<dbReference type="GO" id="GO:0004519">
    <property type="term" value="F:endonuclease activity"/>
    <property type="evidence" value="ECO:0007669"/>
    <property type="project" value="UniProtKB-KW"/>
</dbReference>
<comment type="caution">
    <text evidence="2">The sequence shown here is derived from an EMBL/GenBank/DDBJ whole genome shotgun (WGS) entry which is preliminary data.</text>
</comment>
<proteinExistence type="predicted"/>
<dbReference type="OrthoDB" id="128241at2"/>
<organism evidence="2 5">
    <name type="scientific">Eisenbergiella tayi</name>
    <dbReference type="NCBI Taxonomy" id="1432052"/>
    <lineage>
        <taxon>Bacteria</taxon>
        <taxon>Bacillati</taxon>
        <taxon>Bacillota</taxon>
        <taxon>Clostridia</taxon>
        <taxon>Lachnospirales</taxon>
        <taxon>Lachnospiraceae</taxon>
        <taxon>Eisenbergiella</taxon>
    </lineage>
</organism>
<dbReference type="RefSeq" id="WP_069153056.1">
    <property type="nucleotide sequence ID" value="NZ_DAWDRA010000141.1"/>
</dbReference>
<dbReference type="InterPro" id="IPR036237">
    <property type="entry name" value="Xyl_isomerase-like_sf"/>
</dbReference>
<dbReference type="GO" id="GO:0016853">
    <property type="term" value="F:isomerase activity"/>
    <property type="evidence" value="ECO:0007669"/>
    <property type="project" value="UniProtKB-KW"/>
</dbReference>
<keyword evidence="3" id="KW-0255">Endonuclease</keyword>
<reference evidence="3 7" key="2">
    <citation type="submission" date="2016-08" db="EMBL/GenBank/DDBJ databases">
        <title>Characterization of Isolates of Eisenbergiella tayi Derived from Blood Cultures, Using Whole Genome Sequencing.</title>
        <authorList>
            <person name="Bernier A.-M."/>
            <person name="Burdz T."/>
            <person name="Wiebe D."/>
            <person name="Bernard K."/>
        </authorList>
    </citation>
    <scope>NUCLEOTIDE SEQUENCE [LARGE SCALE GENOMIC DNA]</scope>
    <source>
        <strain evidence="3 7">NML120146</strain>
    </source>
</reference>
<dbReference type="EMBL" id="MCGH01000002">
    <property type="protein sequence ID" value="ODM07401.1"/>
    <property type="molecule type" value="Genomic_DNA"/>
</dbReference>
<dbReference type="Gene3D" id="3.20.20.150">
    <property type="entry name" value="Divalent-metal-dependent TIM barrel enzymes"/>
    <property type="match status" value="1"/>
</dbReference>